<organism evidence="9 10">
    <name type="scientific">Pinctada imbricata</name>
    <name type="common">Atlantic pearl-oyster</name>
    <name type="synonym">Pinctada martensii</name>
    <dbReference type="NCBI Taxonomy" id="66713"/>
    <lineage>
        <taxon>Eukaryota</taxon>
        <taxon>Metazoa</taxon>
        <taxon>Spiralia</taxon>
        <taxon>Lophotrochozoa</taxon>
        <taxon>Mollusca</taxon>
        <taxon>Bivalvia</taxon>
        <taxon>Autobranchia</taxon>
        <taxon>Pteriomorphia</taxon>
        <taxon>Pterioida</taxon>
        <taxon>Pterioidea</taxon>
        <taxon>Pteriidae</taxon>
        <taxon>Pinctada</taxon>
    </lineage>
</organism>
<evidence type="ECO:0000313" key="10">
    <source>
        <dbReference type="Proteomes" id="UP001186944"/>
    </source>
</evidence>
<keyword evidence="5 6" id="KW-0131">Cell cycle</keyword>
<gene>
    <name evidence="9" type="ORF">FSP39_014852</name>
</gene>
<dbReference type="GO" id="GO:0031297">
    <property type="term" value="P:replication fork processing"/>
    <property type="evidence" value="ECO:0007669"/>
    <property type="project" value="UniProtKB-UniRule"/>
</dbReference>
<evidence type="ECO:0000256" key="3">
    <source>
        <dbReference type="ARBA" id="ARBA00022763"/>
    </source>
</evidence>
<feature type="region of interest" description="Disordered" evidence="7">
    <location>
        <begin position="50"/>
        <end position="83"/>
    </location>
</feature>
<evidence type="ECO:0000256" key="5">
    <source>
        <dbReference type="ARBA" id="ARBA00023306"/>
    </source>
</evidence>
<feature type="compositionally biased region" description="Polar residues" evidence="7">
    <location>
        <begin position="236"/>
        <end position="251"/>
    </location>
</feature>
<keyword evidence="4 6" id="KW-0539">Nucleus</keyword>
<keyword evidence="10" id="KW-1185">Reference proteome</keyword>
<dbReference type="GO" id="GO:0031298">
    <property type="term" value="C:replication fork protection complex"/>
    <property type="evidence" value="ECO:0007669"/>
    <property type="project" value="TreeGrafter"/>
</dbReference>
<dbReference type="EMBL" id="VSWD01000007">
    <property type="protein sequence ID" value="KAK3097962.1"/>
    <property type="molecule type" value="Genomic_DNA"/>
</dbReference>
<comment type="caution">
    <text evidence="9">The sequence shown here is derived from an EMBL/GenBank/DDBJ whole genome shotgun (WGS) entry which is preliminary data.</text>
</comment>
<accession>A0AA89C142</accession>
<comment type="subcellular location">
    <subcellularLocation>
        <location evidence="1 6">Nucleus</location>
    </subcellularLocation>
</comment>
<feature type="compositionally biased region" description="Basic and acidic residues" evidence="7">
    <location>
        <begin position="288"/>
        <end position="298"/>
    </location>
</feature>
<feature type="compositionally biased region" description="Acidic residues" evidence="7">
    <location>
        <begin position="66"/>
        <end position="83"/>
    </location>
</feature>
<dbReference type="GO" id="GO:0043111">
    <property type="term" value="P:replication fork arrest"/>
    <property type="evidence" value="ECO:0007669"/>
    <property type="project" value="TreeGrafter"/>
</dbReference>
<reference evidence="9" key="1">
    <citation type="submission" date="2019-08" db="EMBL/GenBank/DDBJ databases">
        <title>The improved chromosome-level genome for the pearl oyster Pinctada fucata martensii using PacBio sequencing and Hi-C.</title>
        <authorList>
            <person name="Zheng Z."/>
        </authorList>
    </citation>
    <scope>NUCLEOTIDE SEQUENCE</scope>
    <source>
        <strain evidence="9">ZZ-2019</strain>
        <tissue evidence="9">Adductor muscle</tissue>
    </source>
</reference>
<evidence type="ECO:0000256" key="2">
    <source>
        <dbReference type="ARBA" id="ARBA00006075"/>
    </source>
</evidence>
<dbReference type="InterPro" id="IPR040038">
    <property type="entry name" value="TIPIN/Csm3/Swi3"/>
</dbReference>
<protein>
    <recommendedName>
        <fullName evidence="6">TIMELESS-interacting protein</fullName>
    </recommendedName>
</protein>
<dbReference type="PANTHER" id="PTHR13220:SF11">
    <property type="entry name" value="TIMELESS-INTERACTING PROTEIN"/>
    <property type="match status" value="1"/>
</dbReference>
<comment type="function">
    <text evidence="6">Plays an important role in the control of DNA replication and the maintenance of replication fork stability.</text>
</comment>
<comment type="similarity">
    <text evidence="2 6">Belongs to the CSM3 family.</text>
</comment>
<feature type="compositionally biased region" description="Polar residues" evidence="7">
    <location>
        <begin position="1"/>
        <end position="14"/>
    </location>
</feature>
<dbReference type="AlphaFoldDB" id="A0AA89C142"/>
<evidence type="ECO:0000313" key="9">
    <source>
        <dbReference type="EMBL" id="KAK3097962.1"/>
    </source>
</evidence>
<dbReference type="GO" id="GO:0000076">
    <property type="term" value="P:DNA replication checkpoint signaling"/>
    <property type="evidence" value="ECO:0007669"/>
    <property type="project" value="UniProtKB-UniRule"/>
</dbReference>
<name>A0AA89C142_PINIB</name>
<feature type="region of interest" description="Disordered" evidence="7">
    <location>
        <begin position="197"/>
        <end position="218"/>
    </location>
</feature>
<evidence type="ECO:0000256" key="7">
    <source>
        <dbReference type="SAM" id="MobiDB-lite"/>
    </source>
</evidence>
<dbReference type="InterPro" id="IPR012923">
    <property type="entry name" value="Csm3"/>
</dbReference>
<dbReference type="Proteomes" id="UP001186944">
    <property type="component" value="Unassembled WGS sequence"/>
</dbReference>
<proteinExistence type="inferred from homology"/>
<evidence type="ECO:0000256" key="4">
    <source>
        <dbReference type="ARBA" id="ARBA00023242"/>
    </source>
</evidence>
<feature type="domain" description="Chromosome segregation in meiosis protein 3" evidence="8">
    <location>
        <begin position="108"/>
        <end position="189"/>
    </location>
</feature>
<dbReference type="PANTHER" id="PTHR13220">
    <property type="entry name" value="TIMELESS INTERACTING-RELATED"/>
    <property type="match status" value="1"/>
</dbReference>
<sequence length="323" mass="36523">MHRISKTLQEANTQGPPPNCPISFFCQQMSLLKTDKMESVNLDMEDIFDEQEEEDFPSVRPLPDLPDADQTEDQANGEDDENSAEVLSRLKDLSKGAAKKVVRKPQPKLDATRLTGERGIPVLPKLFEDVKFKGKGHEAQDLQIIMRYLEHWAHRLFPKMPFDEVLERIEKLGTKNEVKTCIKKMRLDMPVLNEDFIKNNDGEDDIDDNTDKNKQGDIDADAEEVFDEMMRAESESPASKTSAPRPTSHLATQLALPLSENPSDPMATGTPKPNSSNSQALSNGLTPEQRERMERNKRLAMEKRMNKHGPFKTPGMCGFIDFV</sequence>
<feature type="compositionally biased region" description="Polar residues" evidence="7">
    <location>
        <begin position="271"/>
        <end position="286"/>
    </location>
</feature>
<keyword evidence="3 6" id="KW-0227">DNA damage</keyword>
<evidence type="ECO:0000256" key="1">
    <source>
        <dbReference type="ARBA" id="ARBA00004123"/>
    </source>
</evidence>
<feature type="region of interest" description="Disordered" evidence="7">
    <location>
        <begin position="1"/>
        <end position="20"/>
    </location>
</feature>
<evidence type="ECO:0000256" key="6">
    <source>
        <dbReference type="RuleBase" id="RU366049"/>
    </source>
</evidence>
<evidence type="ECO:0000259" key="8">
    <source>
        <dbReference type="Pfam" id="PF07962"/>
    </source>
</evidence>
<feature type="region of interest" description="Disordered" evidence="7">
    <location>
        <begin position="230"/>
        <end position="298"/>
    </location>
</feature>
<dbReference type="GO" id="GO:0003677">
    <property type="term" value="F:DNA binding"/>
    <property type="evidence" value="ECO:0007669"/>
    <property type="project" value="TreeGrafter"/>
</dbReference>
<dbReference type="Pfam" id="PF07962">
    <property type="entry name" value="Swi3"/>
    <property type="match status" value="1"/>
</dbReference>
<dbReference type="GO" id="GO:0006974">
    <property type="term" value="P:DNA damage response"/>
    <property type="evidence" value="ECO:0007669"/>
    <property type="project" value="UniProtKB-KW"/>
</dbReference>